<dbReference type="PROSITE" id="PS51450">
    <property type="entry name" value="LRR"/>
    <property type="match status" value="10"/>
</dbReference>
<protein>
    <recommendedName>
        <fullName evidence="5">LRRCT domain-containing protein</fullName>
    </recommendedName>
</protein>
<feature type="domain" description="LRRCT" evidence="5">
    <location>
        <begin position="1141"/>
        <end position="1188"/>
    </location>
</feature>
<dbReference type="SMART" id="SM00365">
    <property type="entry name" value="LRR_SD22"/>
    <property type="match status" value="13"/>
</dbReference>
<dbReference type="GO" id="GO:0071944">
    <property type="term" value="C:cell periphery"/>
    <property type="evidence" value="ECO:0007669"/>
    <property type="project" value="UniProtKB-ARBA"/>
</dbReference>
<dbReference type="Pfam" id="PF00560">
    <property type="entry name" value="LRR_1"/>
    <property type="match status" value="1"/>
</dbReference>
<keyword evidence="4" id="KW-0812">Transmembrane</keyword>
<dbReference type="SMART" id="SM00369">
    <property type="entry name" value="LRR_TYP"/>
    <property type="match status" value="28"/>
</dbReference>
<dbReference type="Gene3D" id="3.80.10.10">
    <property type="entry name" value="Ribonuclease Inhibitor"/>
    <property type="match status" value="7"/>
</dbReference>
<dbReference type="InterPro" id="IPR003591">
    <property type="entry name" value="Leu-rich_rpt_typical-subtyp"/>
</dbReference>
<evidence type="ECO:0000256" key="2">
    <source>
        <dbReference type="ARBA" id="ARBA00022729"/>
    </source>
</evidence>
<evidence type="ECO:0000313" key="6">
    <source>
        <dbReference type="EMBL" id="CAD7084165.1"/>
    </source>
</evidence>
<proteinExistence type="predicted"/>
<dbReference type="FunFam" id="3.80.10.10:FF:001164">
    <property type="entry name" value="GH01279p"/>
    <property type="match status" value="1"/>
</dbReference>
<reference evidence="6 7" key="1">
    <citation type="submission" date="2020-11" db="EMBL/GenBank/DDBJ databases">
        <authorList>
            <person name="Wallbank WR R."/>
            <person name="Pardo Diaz C."/>
            <person name="Kozak K."/>
            <person name="Martin S."/>
            <person name="Jiggins C."/>
            <person name="Moest M."/>
            <person name="Warren A I."/>
            <person name="Generalovic N T."/>
            <person name="Byers J.R.P. K."/>
            <person name="Montejo-Kovacevich G."/>
            <person name="Yen C E."/>
        </authorList>
    </citation>
    <scope>NUCLEOTIDE SEQUENCE [LARGE SCALE GENOMIC DNA]</scope>
</reference>
<dbReference type="InterPro" id="IPR032675">
    <property type="entry name" value="LRR_dom_sf"/>
</dbReference>
<dbReference type="InParanoid" id="A0A7R8YVU8"/>
<accession>A0A7R8YVU8</accession>
<keyword evidence="4" id="KW-0472">Membrane</keyword>
<dbReference type="InterPro" id="IPR050333">
    <property type="entry name" value="SLRP"/>
</dbReference>
<dbReference type="FunCoup" id="A0A7R8YVU8">
    <property type="interactions" value="12"/>
</dbReference>
<evidence type="ECO:0000256" key="1">
    <source>
        <dbReference type="ARBA" id="ARBA00022614"/>
    </source>
</evidence>
<dbReference type="SUPFAM" id="SSF52058">
    <property type="entry name" value="L domain-like"/>
    <property type="match status" value="4"/>
</dbReference>
<evidence type="ECO:0000256" key="3">
    <source>
        <dbReference type="ARBA" id="ARBA00022737"/>
    </source>
</evidence>
<evidence type="ECO:0000259" key="5">
    <source>
        <dbReference type="SMART" id="SM00082"/>
    </source>
</evidence>
<keyword evidence="4" id="KW-1133">Transmembrane helix</keyword>
<keyword evidence="3" id="KW-0677">Repeat</keyword>
<dbReference type="PANTHER" id="PTHR45712:SF22">
    <property type="entry name" value="INSULIN-LIKE GROWTH FACTOR-BINDING PROTEIN COMPLEX ACID LABILE SUBUNIT"/>
    <property type="match status" value="1"/>
</dbReference>
<dbReference type="PRINTS" id="PR00019">
    <property type="entry name" value="LEURICHRPT"/>
</dbReference>
<keyword evidence="1" id="KW-0433">Leucine-rich repeat</keyword>
<gene>
    <name evidence="6" type="ORF">HERILL_LOCUS7076</name>
</gene>
<dbReference type="Proteomes" id="UP000594454">
    <property type="component" value="Chromosome 3"/>
</dbReference>
<keyword evidence="7" id="KW-1185">Reference proteome</keyword>
<organism evidence="6 7">
    <name type="scientific">Hermetia illucens</name>
    <name type="common">Black soldier fly</name>
    <dbReference type="NCBI Taxonomy" id="343691"/>
    <lineage>
        <taxon>Eukaryota</taxon>
        <taxon>Metazoa</taxon>
        <taxon>Ecdysozoa</taxon>
        <taxon>Arthropoda</taxon>
        <taxon>Hexapoda</taxon>
        <taxon>Insecta</taxon>
        <taxon>Pterygota</taxon>
        <taxon>Neoptera</taxon>
        <taxon>Endopterygota</taxon>
        <taxon>Diptera</taxon>
        <taxon>Brachycera</taxon>
        <taxon>Stratiomyomorpha</taxon>
        <taxon>Stratiomyidae</taxon>
        <taxon>Hermetiinae</taxon>
        <taxon>Hermetia</taxon>
    </lineage>
</organism>
<dbReference type="EMBL" id="LR899011">
    <property type="protein sequence ID" value="CAD7084165.1"/>
    <property type="molecule type" value="Genomic_DNA"/>
</dbReference>
<dbReference type="InterPro" id="IPR000483">
    <property type="entry name" value="Cys-rich_flank_reg_C"/>
</dbReference>
<sequence length="1378" mass="153411">MNEYPSGYFPGPEHETLVTHQDLTMSRIHCCRSAIMILLLLVFASISNAWRPCQELSPALRFPCKCNVEPFGPNGQLGAVAMDCDQVVFHGEAPQLPVGAPIISYSQRFSGQQVLPAQAFGALDLPIKKLDFSNNSVRRLSEKSFVGLEETLNELRLANNLLGDSLNPIFSSAEFHPLINLRLLDLSGNKIKSIEEGLLKGCSKLEEFYLDNNSLSEVPSNSINGPDTLKVLSLQRNNIAQLKFESFAAQPYLEKINLAHNQIKTIEGGTFGGLDSIKEINLNGNRISKMNSDVFEGVNSLEVLDLSQNFISLFPVVALETIESLKSLNLSSNMIQKLDSSHLQVIKDIEVLDLSRNGITTVPPGTFRDLKSLKYLDLSLNSLRTIEDDALEGLDSLQTLIIRDNNILLVPGSALGRLPRLSNLYLDYNRVAALSSDILGSIQPDDIKLLSLSRNVIRELPPGSFQLFKNLESLDLSGNSLALVTADIFMGLETSLQELKLSHNKITGLGNVPLSLGELKSLDLSGNNIADIPRNAFAGLENLISLNLSENYHISPLPSNILTSLTKLQIIDLSKCSIKHISGELFAGLEDLETVILSNNHIQELHDGTFADLPKIKAIDLSYNRISSIRSSTFVNVMSIRKLSLKGNQLNAFKGEFFNTGTGLEELDISENELSYLFPSSFRIHPRLRKLIASKNKFSFFPSELITSLQYLEFIDLSYNQLKSIDELDFARLPRLRTLKVSNNQLESLSEMAFHNSTQLQIIDLGLNKLDRIGERTFEGLIRLECLNLEGNMLTELPDTLFERNKLQMLENINLSNNSFEYAPLKSLQRQYFFVSSVDLSHNRIKLIPSDDSIMVNIKNLDLSYNPLSEDSIRNILSEPKTVRDLNLAGTGLKALASLETPFLQNLNLSHNHLTEISDDVFQRSTLLESLDLSNNMLSDLEHLAKSWARLPMLQVLDLSNNSFEMISQGDFDHLDMLQELNIVDLEKCTKIEKNAFQMLPNLARLSAYNYPLLGYLDIKGILEAIPGIEKIDLEVKDAAIGTDQIQPAKHPRLKEIGLRGDRLRSISSGTLAGLKSSDLTIRLKNTSLSSLPPALLFPVPRSSNLNLDITGSKVTVLSPQFLTALEDRRNSLKLKGLSSNPIHCDCNARALRRWLPNSHMTEIVCQSPDFLKGKLLIEVGDDELTCDPRKMTTSTLRSTSYNHQQTSKILTRPTTLEPVIIWSLEPTQQPAKIKTKPPQIKQAALNNDDTLIIGIVGGVVAFIAILIIIICIVRLKMSSSQYQNAPMMGMPPLQMGPGSIPVNYKGGSQPTLYALPPYAQNYATLPHKNIHHSQQNLTQPRPAYSTMGRLSYYQQQTPSQHSNSQPYVIYADEKAYR</sequence>
<feature type="transmembrane region" description="Helical" evidence="4">
    <location>
        <begin position="1252"/>
        <end position="1274"/>
    </location>
</feature>
<keyword evidence="2" id="KW-0732">Signal</keyword>
<dbReference type="PANTHER" id="PTHR45712">
    <property type="entry name" value="AGAP008170-PA"/>
    <property type="match status" value="1"/>
</dbReference>
<dbReference type="SMART" id="SM00082">
    <property type="entry name" value="LRRCT"/>
    <property type="match status" value="1"/>
</dbReference>
<evidence type="ECO:0000313" key="7">
    <source>
        <dbReference type="Proteomes" id="UP000594454"/>
    </source>
</evidence>
<dbReference type="OrthoDB" id="8731593at2759"/>
<dbReference type="InterPro" id="IPR001611">
    <property type="entry name" value="Leu-rich_rpt"/>
</dbReference>
<dbReference type="SMART" id="SM00364">
    <property type="entry name" value="LRR_BAC"/>
    <property type="match status" value="10"/>
</dbReference>
<dbReference type="Pfam" id="PF13855">
    <property type="entry name" value="LRR_8"/>
    <property type="match status" value="8"/>
</dbReference>
<evidence type="ECO:0000256" key="4">
    <source>
        <dbReference type="SAM" id="Phobius"/>
    </source>
</evidence>
<name>A0A7R8YVU8_HERIL</name>